<feature type="compositionally biased region" description="Basic and acidic residues" evidence="1">
    <location>
        <begin position="130"/>
        <end position="145"/>
    </location>
</feature>
<name>A0A3M7SSK1_BRAPC</name>
<feature type="region of interest" description="Disordered" evidence="1">
    <location>
        <begin position="84"/>
        <end position="156"/>
    </location>
</feature>
<evidence type="ECO:0000313" key="3">
    <source>
        <dbReference type="Proteomes" id="UP000276133"/>
    </source>
</evidence>
<sequence length="204" mass="23205">MFIGIPILSSTNRMNFNENSQDKNSDYPSLAESGMKTVRVNSSNTNLPKVTEQKHQDQVDKSTGVVRRLSVTARPGDIFYKVKDVTETSSNTDNSEANQENEEQEIVIKPQETAMNTWRRTTTWNSKRTQQKDCESGRQTPRQEPDNSSAHSNIEPGSPMFAKELLSIRQLLCLDVGRLEIRCFTFVELDFNKGAHLHPLLIFK</sequence>
<comment type="caution">
    <text evidence="2">The sequence shown here is derived from an EMBL/GenBank/DDBJ whole genome shotgun (WGS) entry which is preliminary data.</text>
</comment>
<organism evidence="2 3">
    <name type="scientific">Brachionus plicatilis</name>
    <name type="common">Marine rotifer</name>
    <name type="synonym">Brachionus muelleri</name>
    <dbReference type="NCBI Taxonomy" id="10195"/>
    <lineage>
        <taxon>Eukaryota</taxon>
        <taxon>Metazoa</taxon>
        <taxon>Spiralia</taxon>
        <taxon>Gnathifera</taxon>
        <taxon>Rotifera</taxon>
        <taxon>Eurotatoria</taxon>
        <taxon>Monogononta</taxon>
        <taxon>Pseudotrocha</taxon>
        <taxon>Ploima</taxon>
        <taxon>Brachionidae</taxon>
        <taxon>Brachionus</taxon>
    </lineage>
</organism>
<evidence type="ECO:0000313" key="2">
    <source>
        <dbReference type="EMBL" id="RNA38689.1"/>
    </source>
</evidence>
<keyword evidence="3" id="KW-1185">Reference proteome</keyword>
<protein>
    <submittedName>
        <fullName evidence="2">Uncharacterized protein</fullName>
    </submittedName>
</protein>
<dbReference type="AlphaFoldDB" id="A0A3M7SSK1"/>
<accession>A0A3M7SSK1</accession>
<reference evidence="2 3" key="1">
    <citation type="journal article" date="2018" name="Sci. Rep.">
        <title>Genomic signatures of local adaptation to the degree of environmental predictability in rotifers.</title>
        <authorList>
            <person name="Franch-Gras L."/>
            <person name="Hahn C."/>
            <person name="Garcia-Roger E.M."/>
            <person name="Carmona M.J."/>
            <person name="Serra M."/>
            <person name="Gomez A."/>
        </authorList>
    </citation>
    <scope>NUCLEOTIDE SEQUENCE [LARGE SCALE GENOMIC DNA]</scope>
    <source>
        <strain evidence="2">HYR1</strain>
    </source>
</reference>
<feature type="compositionally biased region" description="Polar residues" evidence="1">
    <location>
        <begin position="113"/>
        <end position="128"/>
    </location>
</feature>
<dbReference type="Proteomes" id="UP000276133">
    <property type="component" value="Unassembled WGS sequence"/>
</dbReference>
<evidence type="ECO:0000256" key="1">
    <source>
        <dbReference type="SAM" id="MobiDB-lite"/>
    </source>
</evidence>
<proteinExistence type="predicted"/>
<gene>
    <name evidence="2" type="ORF">BpHYR1_045305</name>
</gene>
<dbReference type="EMBL" id="REGN01000836">
    <property type="protein sequence ID" value="RNA38689.1"/>
    <property type="molecule type" value="Genomic_DNA"/>
</dbReference>